<dbReference type="EMBL" id="CP002505">
    <property type="protein sequence ID" value="ADW73679.1"/>
    <property type="molecule type" value="Genomic_DNA"/>
</dbReference>
<reference evidence="1 2" key="2">
    <citation type="journal article" date="2012" name="J. Bacteriol.">
        <title>Complete Genome Sequence of Rahnella sp. Strain Y9602, a Gammaproteobacterium Isolate from Metal- and Radionuclide-Contaminated Soil.</title>
        <authorList>
            <person name="Martinez R.J."/>
            <person name="Bruce D."/>
            <person name="Detter C."/>
            <person name="Goodwin L.A."/>
            <person name="Han J."/>
            <person name="Han C.S."/>
            <person name="Held B."/>
            <person name="Land M.L."/>
            <person name="Mikhailova N."/>
            <person name="Nolan M."/>
            <person name="Pennacchio L."/>
            <person name="Pitluck S."/>
            <person name="Tapia R."/>
            <person name="Woyke T."/>
            <person name="Sobecky P.A."/>
        </authorList>
    </citation>
    <scope>NUCLEOTIDE SEQUENCE [LARGE SCALE GENOMIC DNA]</scope>
    <source>
        <strain evidence="1 2">Y9602</strain>
    </source>
</reference>
<name>A0A0H3FA19_RAHSY</name>
<reference evidence="2" key="1">
    <citation type="submission" date="2011-01" db="EMBL/GenBank/DDBJ databases">
        <title>Complete sequence of chromosome of Rahnella sp. Y9602.</title>
        <authorList>
            <consortium name="US DOE Joint Genome Institute"/>
            <person name="Lucas S."/>
            <person name="Copeland A."/>
            <person name="Lapidus A."/>
            <person name="Cheng J.-F."/>
            <person name="Goodwin L."/>
            <person name="Pitluck S."/>
            <person name="Lu M."/>
            <person name="Detter J.C."/>
            <person name="Han C."/>
            <person name="Tapia R."/>
            <person name="Land M."/>
            <person name="Hauser L."/>
            <person name="Kyrpides N."/>
            <person name="Ivanova N."/>
            <person name="Ovchinnikova G."/>
            <person name="Pagani I."/>
            <person name="Sobecky P.A."/>
            <person name="Martinez R.J."/>
            <person name="Woyke T."/>
        </authorList>
    </citation>
    <scope>NUCLEOTIDE SEQUENCE [LARGE SCALE GENOMIC DNA]</scope>
    <source>
        <strain evidence="2">Y9602</strain>
    </source>
</reference>
<protein>
    <submittedName>
        <fullName evidence="1">Uncharacterized protein</fullName>
    </submittedName>
</protein>
<organism evidence="1 2">
    <name type="scientific">Rahnella sp. (strain Y9602)</name>
    <dbReference type="NCBI Taxonomy" id="2703885"/>
    <lineage>
        <taxon>Bacteria</taxon>
        <taxon>Pseudomonadati</taxon>
        <taxon>Pseudomonadota</taxon>
        <taxon>Gammaproteobacteria</taxon>
        <taxon>Enterobacterales</taxon>
        <taxon>Yersiniaceae</taxon>
        <taxon>Rahnella</taxon>
    </lineage>
</organism>
<accession>A0A0H3FA19</accession>
<sequence length="225" mass="25751">MHTREMIHQAYENTTTKTSGIWKNHRDTGEIRTEPFYHPTRLAITSGHRAGPRMAGLLADLATAAQGDLLADVAQVNGMHFTFFAITQALYDRPEDAEGLADLISIFEQYCRGHVMQISDLRLVALPDQLLLAGFPDAESLRVRQALVEHLLNTPWAARIRERFPNTEIPQVFWHSTLLRYSAQYLPESLRVWFHENRQKDFGSLSLPVNLVMTNYNWTETFTLA</sequence>
<evidence type="ECO:0000313" key="1">
    <source>
        <dbReference type="EMBL" id="ADW73679.1"/>
    </source>
</evidence>
<dbReference type="HOGENOM" id="CLU_092783_0_0_6"/>
<dbReference type="AlphaFoldDB" id="A0A0H3FA19"/>
<dbReference type="eggNOG" id="ENOG502Z8E2">
    <property type="taxonomic scope" value="Bacteria"/>
</dbReference>
<proteinExistence type="predicted"/>
<dbReference type="Proteomes" id="UP000007257">
    <property type="component" value="Chromosome"/>
</dbReference>
<gene>
    <name evidence="1" type="ordered locus">Rahaq_2067</name>
</gene>
<dbReference type="KEGG" id="rah:Rahaq_2067"/>
<evidence type="ECO:0000313" key="2">
    <source>
        <dbReference type="Proteomes" id="UP000007257"/>
    </source>
</evidence>
<dbReference type="RefSeq" id="WP_013575380.1">
    <property type="nucleotide sequence ID" value="NC_015061.1"/>
</dbReference>